<accession>A0AB39CG50</accession>
<reference evidence="2" key="1">
    <citation type="submission" date="2024-05" db="EMBL/GenBank/DDBJ databases">
        <authorList>
            <person name="Luo Y.-C."/>
            <person name="Nicholds J."/>
            <person name="Mortimer T."/>
            <person name="Maboni G."/>
        </authorList>
    </citation>
    <scope>NUCLEOTIDE SEQUENCE</scope>
    <source>
        <strain evidence="2">153920</strain>
    </source>
</reference>
<sequence length="239" mass="24899">MAIERKQTGQALAEALAVLGVLGSLWVGIAWLGRLQDVGMQLAHASRRAAFAHAHQGMAPEALGSGGDGHLDAPGHRWKTRRGADFLADGTHLTLESTGFPVGPQPGDPVAGAAALRREWRLGDPAVWRAVAQAATATGPAATGAVHDFDRLGLSLRRHTAILSGDGAAAGDADAQFILADSPRGWGNAAAASRAAGQAVASRLRGIDAAWGRALPDWDWIGPWTGSVPRPHLQAWRKP</sequence>
<gene>
    <name evidence="2" type="ORF">ABRY99_08180</name>
</gene>
<evidence type="ECO:0000256" key="1">
    <source>
        <dbReference type="SAM" id="Phobius"/>
    </source>
</evidence>
<dbReference type="EMBL" id="CP158252">
    <property type="protein sequence ID" value="XDJ40933.1"/>
    <property type="molecule type" value="Genomic_DNA"/>
</dbReference>
<dbReference type="AlphaFoldDB" id="A0AB39CG50"/>
<proteinExistence type="predicted"/>
<evidence type="ECO:0000313" key="2">
    <source>
        <dbReference type="EMBL" id="XDJ40933.1"/>
    </source>
</evidence>
<name>A0AB39CG50_9BURK</name>
<dbReference type="RefSeq" id="WP_368642966.1">
    <property type="nucleotide sequence ID" value="NZ_CP158252.1"/>
</dbReference>
<feature type="transmembrane region" description="Helical" evidence="1">
    <location>
        <begin position="12"/>
        <end position="32"/>
    </location>
</feature>
<organism evidence="2">
    <name type="scientific">Castellaniella ginsengisoli</name>
    <dbReference type="NCBI Taxonomy" id="546114"/>
    <lineage>
        <taxon>Bacteria</taxon>
        <taxon>Pseudomonadati</taxon>
        <taxon>Pseudomonadota</taxon>
        <taxon>Betaproteobacteria</taxon>
        <taxon>Burkholderiales</taxon>
        <taxon>Alcaligenaceae</taxon>
        <taxon>Castellaniella</taxon>
    </lineage>
</organism>
<keyword evidence="1" id="KW-0812">Transmembrane</keyword>
<protein>
    <recommendedName>
        <fullName evidence="3">Pilus assembly protein</fullName>
    </recommendedName>
</protein>
<evidence type="ECO:0008006" key="3">
    <source>
        <dbReference type="Google" id="ProtNLM"/>
    </source>
</evidence>
<keyword evidence="1" id="KW-1133">Transmembrane helix</keyword>
<keyword evidence="1" id="KW-0472">Membrane</keyword>